<evidence type="ECO:0000256" key="1">
    <source>
        <dbReference type="SAM" id="MobiDB-lite"/>
    </source>
</evidence>
<dbReference type="Proteomes" id="UP001201812">
    <property type="component" value="Unassembled WGS sequence"/>
</dbReference>
<feature type="compositionally biased region" description="Polar residues" evidence="1">
    <location>
        <begin position="272"/>
        <end position="288"/>
    </location>
</feature>
<evidence type="ECO:0000313" key="3">
    <source>
        <dbReference type="Proteomes" id="UP001201812"/>
    </source>
</evidence>
<organism evidence="2 3">
    <name type="scientific">Ditylenchus destructor</name>
    <dbReference type="NCBI Taxonomy" id="166010"/>
    <lineage>
        <taxon>Eukaryota</taxon>
        <taxon>Metazoa</taxon>
        <taxon>Ecdysozoa</taxon>
        <taxon>Nematoda</taxon>
        <taxon>Chromadorea</taxon>
        <taxon>Rhabditida</taxon>
        <taxon>Tylenchina</taxon>
        <taxon>Tylenchomorpha</taxon>
        <taxon>Sphaerularioidea</taxon>
        <taxon>Anguinidae</taxon>
        <taxon>Anguininae</taxon>
        <taxon>Ditylenchus</taxon>
    </lineage>
</organism>
<feature type="region of interest" description="Disordered" evidence="1">
    <location>
        <begin position="264"/>
        <end position="307"/>
    </location>
</feature>
<reference evidence="2" key="1">
    <citation type="submission" date="2022-01" db="EMBL/GenBank/DDBJ databases">
        <title>Genome Sequence Resource for Two Populations of Ditylenchus destructor, the Migratory Endoparasitic Phytonematode.</title>
        <authorList>
            <person name="Zhang H."/>
            <person name="Lin R."/>
            <person name="Xie B."/>
        </authorList>
    </citation>
    <scope>NUCLEOTIDE SEQUENCE</scope>
    <source>
        <strain evidence="2">BazhouSP</strain>
    </source>
</reference>
<comment type="caution">
    <text evidence="2">The sequence shown here is derived from an EMBL/GenBank/DDBJ whole genome shotgun (WGS) entry which is preliminary data.</text>
</comment>
<protein>
    <submittedName>
        <fullName evidence="2">Uncharacterized protein</fullName>
    </submittedName>
</protein>
<name>A0AAD4NKH3_9BILA</name>
<evidence type="ECO:0000313" key="2">
    <source>
        <dbReference type="EMBL" id="KAI1728515.1"/>
    </source>
</evidence>
<dbReference type="EMBL" id="JAKKPZ010000001">
    <property type="protein sequence ID" value="KAI1728515.1"/>
    <property type="molecule type" value="Genomic_DNA"/>
</dbReference>
<gene>
    <name evidence="2" type="ORF">DdX_00704</name>
</gene>
<dbReference type="AlphaFoldDB" id="A0AAD4NKH3"/>
<sequence length="566" mass="63657">METSSALAVLEDFKGKLIATIGTEGNEGMLLSRLPQMFKSDWTDPISKYVDFFKHEDLLSLLQEIDDNVKVENVNGMEYRVIPVNAAKQNKVLDIIDKTNKIIENKRSKRKRIIPNFASNVRQTAIRNSNFAAQPFSRQSCRQFSRSFPSTSNRCSRLPAGLGERKIVERSALQPNSFPNSQTKQNGQYFGYRTWKSKAMGNTASLPLSQRKVQGFVNRIPVMQRKAANFIPITQDTMLQPASVISKATPQNTLTQFDKKPCAAKFNRPKPLSQSSQGNVNYQKQKNGPMNKVQDPKRRVDEETGNALSQEKALTAVLFTPTRNLPFTVTASILQTPRSQLPEEAHNAITRAPLVNSLSDRPSMCETFQQPIQEKELLQQERKQNIMIIDGAARLFKQSINSLGNQDTQNIELAQNAPAARKEDPVSQFSEHLRMLERTTAIQNPETNGHHNHQTSSQIVVSSTSYDKFDCHQNSKEETDSETFPVEVVNCEPFVSQSRKNALTNRKNLGEVNACIARLVKSESVEPSIFNAACFVEGMSENLLHIIARLAHTKKGLKKLTRELIN</sequence>
<keyword evidence="3" id="KW-1185">Reference proteome</keyword>
<accession>A0AAD4NKH3</accession>
<proteinExistence type="predicted"/>